<evidence type="ECO:0000256" key="12">
    <source>
        <dbReference type="PIRSR" id="PIRSR630616-3"/>
    </source>
</evidence>
<feature type="active site" description="Proton acceptor" evidence="10">
    <location>
        <position position="187"/>
    </location>
</feature>
<dbReference type="PROSITE" id="PS00107">
    <property type="entry name" value="PROTEIN_KINASE_ATP"/>
    <property type="match status" value="1"/>
</dbReference>
<keyword evidence="6 11" id="KW-0067">ATP-binding</keyword>
<evidence type="ECO:0000256" key="16">
    <source>
        <dbReference type="SAM" id="MobiDB-lite"/>
    </source>
</evidence>
<dbReference type="OrthoDB" id="377346at2759"/>
<evidence type="ECO:0000256" key="13">
    <source>
        <dbReference type="PROSITE-ProRule" id="PRU10141"/>
    </source>
</evidence>
<evidence type="ECO:0000256" key="3">
    <source>
        <dbReference type="ARBA" id="ARBA00022679"/>
    </source>
</evidence>
<evidence type="ECO:0000259" key="17">
    <source>
        <dbReference type="PROSITE" id="PS50011"/>
    </source>
</evidence>
<feature type="binding site" evidence="11">
    <location>
        <begin position="191"/>
        <end position="192"/>
    </location>
    <ligand>
        <name>ATP</name>
        <dbReference type="ChEBI" id="CHEBI:30616"/>
    </ligand>
</feature>
<feature type="cross-link" description="Glycyl lysine isopeptide (Lys-Gly) (interchain with G-Cter in SUMO2)" evidence="12">
    <location>
        <position position="189"/>
    </location>
</feature>
<evidence type="ECO:0000256" key="15">
    <source>
        <dbReference type="RuleBase" id="RU367134"/>
    </source>
</evidence>
<comment type="similarity">
    <text evidence="15">Belongs to the protein kinase superfamily. Ser/Thr protein kinase family. Aurora subfamily.</text>
</comment>
<keyword evidence="7" id="KW-0460">Magnesium</keyword>
<evidence type="ECO:0000256" key="2">
    <source>
        <dbReference type="ARBA" id="ARBA00022527"/>
    </source>
</evidence>
<dbReference type="EC" id="2.7.11.1" evidence="15"/>
<dbReference type="GO" id="GO:0005524">
    <property type="term" value="F:ATP binding"/>
    <property type="evidence" value="ECO:0007669"/>
    <property type="project" value="UniProtKB-UniRule"/>
</dbReference>
<evidence type="ECO:0000256" key="7">
    <source>
        <dbReference type="ARBA" id="ARBA00022842"/>
    </source>
</evidence>
<dbReference type="Gene3D" id="1.10.510.10">
    <property type="entry name" value="Transferase(Phosphotransferase) domain 1"/>
    <property type="match status" value="1"/>
</dbReference>
<sequence>MMIILESVFQFYSQHSYLTMSTKSPKSKHRELQSSDPKDAQSNPQDSSSMPTDSRPQMWKLDDFDLAYNIGKGRFGSVFAVRSKKEKLFVAIKVLFKRTIDENDLRDQVKDEIEIQYHLLHPNILRLKGFFHDEHRVFIITEYAKSGSLNVRIRNKGKLDEFEAARYCRQVADALNYCHGKGVIHRDVKPENIFLDGSGNIKLADFGYAIIATVGRGQPCGTLEYMAPEIINEATFNHTIDNWAVGVLLFEMLVGQSPFHYSSTGNIVKAIIACKFDIPNSVRVEPSNLIKKLIVKDSSKRATLYDVLAHPWIKTMSGVAVK</sequence>
<dbReference type="FunFam" id="1.10.510.10:FF:000571">
    <property type="entry name" value="Maternal embryonic leucine zipper kinase"/>
    <property type="match status" value="1"/>
</dbReference>
<comment type="caution">
    <text evidence="18">The sequence shown here is derived from an EMBL/GenBank/DDBJ whole genome shotgun (WGS) entry which is preliminary data.</text>
</comment>
<dbReference type="AlphaFoldDB" id="A0A016SQS4"/>
<keyword evidence="3 15" id="KW-0808">Transferase</keyword>
<dbReference type="SUPFAM" id="SSF56112">
    <property type="entry name" value="Protein kinase-like (PK-like)"/>
    <property type="match status" value="1"/>
</dbReference>
<dbReference type="PANTHER" id="PTHR24350">
    <property type="entry name" value="SERINE/THREONINE-PROTEIN KINASE IAL-RELATED"/>
    <property type="match status" value="1"/>
</dbReference>
<dbReference type="PROSITE" id="PS50011">
    <property type="entry name" value="PROTEIN_KINASE_DOM"/>
    <property type="match status" value="1"/>
</dbReference>
<protein>
    <recommendedName>
        <fullName evidence="15">Aurora kinase</fullName>
        <ecNumber evidence="15">2.7.11.1</ecNumber>
    </recommendedName>
</protein>
<keyword evidence="4 11" id="KW-0547">Nucleotide-binding</keyword>
<dbReference type="FunFam" id="3.30.200.20:FF:000042">
    <property type="entry name" value="Aurora kinase A"/>
    <property type="match status" value="1"/>
</dbReference>
<evidence type="ECO:0000256" key="14">
    <source>
        <dbReference type="RuleBase" id="RU000304"/>
    </source>
</evidence>
<evidence type="ECO:0000256" key="4">
    <source>
        <dbReference type="ARBA" id="ARBA00022741"/>
    </source>
</evidence>
<dbReference type="InterPro" id="IPR011009">
    <property type="entry name" value="Kinase-like_dom_sf"/>
</dbReference>
<dbReference type="GO" id="GO:0004674">
    <property type="term" value="F:protein serine/threonine kinase activity"/>
    <property type="evidence" value="ECO:0007669"/>
    <property type="project" value="UniProtKB-KW"/>
</dbReference>
<dbReference type="Proteomes" id="UP000024635">
    <property type="component" value="Unassembled WGS sequence"/>
</dbReference>
<feature type="domain" description="Protein kinase" evidence="17">
    <location>
        <begin position="64"/>
        <end position="313"/>
    </location>
</feature>
<proteinExistence type="inferred from homology"/>
<reference evidence="19" key="1">
    <citation type="journal article" date="2015" name="Nat. Genet.">
        <title>The genome and transcriptome of the zoonotic hookworm Ancylostoma ceylanicum identify infection-specific gene families.</title>
        <authorList>
            <person name="Schwarz E.M."/>
            <person name="Hu Y."/>
            <person name="Antoshechkin I."/>
            <person name="Miller M.M."/>
            <person name="Sternberg P.W."/>
            <person name="Aroian R.V."/>
        </authorList>
    </citation>
    <scope>NUCLEOTIDE SEQUENCE</scope>
    <source>
        <strain evidence="19">HY135</strain>
    </source>
</reference>
<evidence type="ECO:0000313" key="19">
    <source>
        <dbReference type="Proteomes" id="UP000024635"/>
    </source>
</evidence>
<dbReference type="InterPro" id="IPR030616">
    <property type="entry name" value="Aur-like"/>
</dbReference>
<feature type="binding site" evidence="11">
    <location>
        <position position="205"/>
    </location>
    <ligand>
        <name>ATP</name>
        <dbReference type="ChEBI" id="CHEBI:30616"/>
    </ligand>
</feature>
<comment type="catalytic activity">
    <reaction evidence="8 15">
        <text>L-threonyl-[protein] + ATP = O-phospho-L-threonyl-[protein] + ADP + H(+)</text>
        <dbReference type="Rhea" id="RHEA:46608"/>
        <dbReference type="Rhea" id="RHEA-COMP:11060"/>
        <dbReference type="Rhea" id="RHEA-COMP:11605"/>
        <dbReference type="ChEBI" id="CHEBI:15378"/>
        <dbReference type="ChEBI" id="CHEBI:30013"/>
        <dbReference type="ChEBI" id="CHEBI:30616"/>
        <dbReference type="ChEBI" id="CHEBI:61977"/>
        <dbReference type="ChEBI" id="CHEBI:456216"/>
        <dbReference type="EC" id="2.7.11.1"/>
    </reaction>
</comment>
<comment type="catalytic activity">
    <reaction evidence="9 15">
        <text>L-seryl-[protein] + ATP = O-phospho-L-seryl-[protein] + ADP + H(+)</text>
        <dbReference type="Rhea" id="RHEA:17989"/>
        <dbReference type="Rhea" id="RHEA-COMP:9863"/>
        <dbReference type="Rhea" id="RHEA-COMP:11604"/>
        <dbReference type="ChEBI" id="CHEBI:15378"/>
        <dbReference type="ChEBI" id="CHEBI:29999"/>
        <dbReference type="ChEBI" id="CHEBI:30616"/>
        <dbReference type="ChEBI" id="CHEBI:83421"/>
        <dbReference type="ChEBI" id="CHEBI:456216"/>
        <dbReference type="EC" id="2.7.11.1"/>
    </reaction>
</comment>
<feature type="compositionally biased region" description="Basic and acidic residues" evidence="16">
    <location>
        <begin position="30"/>
        <end position="39"/>
    </location>
</feature>
<dbReference type="STRING" id="53326.A0A016SQS4"/>
<comment type="cofactor">
    <cofactor evidence="1">
        <name>Mg(2+)</name>
        <dbReference type="ChEBI" id="CHEBI:18420"/>
    </cofactor>
</comment>
<accession>A0A016SQS4</accession>
<keyword evidence="19" id="KW-1185">Reference proteome</keyword>
<dbReference type="InterPro" id="IPR008271">
    <property type="entry name" value="Ser/Thr_kinase_AS"/>
</dbReference>
<keyword evidence="2 14" id="KW-0723">Serine/threonine-protein kinase</keyword>
<dbReference type="CDD" id="cd14007">
    <property type="entry name" value="STKc_Aurora"/>
    <property type="match status" value="1"/>
</dbReference>
<evidence type="ECO:0000256" key="9">
    <source>
        <dbReference type="ARBA" id="ARBA00048679"/>
    </source>
</evidence>
<evidence type="ECO:0000256" key="10">
    <source>
        <dbReference type="PIRSR" id="PIRSR630616-1"/>
    </source>
</evidence>
<name>A0A016SQS4_9BILA</name>
<dbReference type="SMART" id="SM00220">
    <property type="entry name" value="S_TKc"/>
    <property type="match status" value="1"/>
</dbReference>
<evidence type="ECO:0000256" key="5">
    <source>
        <dbReference type="ARBA" id="ARBA00022777"/>
    </source>
</evidence>
<evidence type="ECO:0000256" key="8">
    <source>
        <dbReference type="ARBA" id="ARBA00047899"/>
    </source>
</evidence>
<dbReference type="InterPro" id="IPR017441">
    <property type="entry name" value="Protein_kinase_ATP_BS"/>
</dbReference>
<feature type="region of interest" description="Disordered" evidence="16">
    <location>
        <begin position="22"/>
        <end position="57"/>
    </location>
</feature>
<evidence type="ECO:0000256" key="11">
    <source>
        <dbReference type="PIRSR" id="PIRSR630616-2"/>
    </source>
</evidence>
<evidence type="ECO:0000313" key="18">
    <source>
        <dbReference type="EMBL" id="EYB92664.1"/>
    </source>
</evidence>
<feature type="binding site" evidence="11 13">
    <location>
        <position position="93"/>
    </location>
    <ligand>
        <name>ATP</name>
        <dbReference type="ChEBI" id="CHEBI:30616"/>
    </ligand>
</feature>
<dbReference type="InterPro" id="IPR000719">
    <property type="entry name" value="Prot_kinase_dom"/>
</dbReference>
<evidence type="ECO:0000256" key="6">
    <source>
        <dbReference type="ARBA" id="ARBA00022840"/>
    </source>
</evidence>
<feature type="compositionally biased region" description="Polar residues" evidence="16">
    <location>
        <begin position="40"/>
        <end position="55"/>
    </location>
</feature>
<gene>
    <name evidence="18" type="primary">Acey_s0191.g1303</name>
    <name evidence="18" type="synonym">Acey-air-1</name>
    <name evidence="18" type="ORF">Y032_0191g1303</name>
</gene>
<dbReference type="PROSITE" id="PS00108">
    <property type="entry name" value="PROTEIN_KINASE_ST"/>
    <property type="match status" value="1"/>
</dbReference>
<organism evidence="18 19">
    <name type="scientific">Ancylostoma ceylanicum</name>
    <dbReference type="NCBI Taxonomy" id="53326"/>
    <lineage>
        <taxon>Eukaryota</taxon>
        <taxon>Metazoa</taxon>
        <taxon>Ecdysozoa</taxon>
        <taxon>Nematoda</taxon>
        <taxon>Chromadorea</taxon>
        <taxon>Rhabditida</taxon>
        <taxon>Rhabditina</taxon>
        <taxon>Rhabditomorpha</taxon>
        <taxon>Strongyloidea</taxon>
        <taxon>Ancylostomatidae</taxon>
        <taxon>Ancylostomatinae</taxon>
        <taxon>Ancylostoma</taxon>
    </lineage>
</organism>
<dbReference type="EMBL" id="JARK01001527">
    <property type="protein sequence ID" value="EYB92664.1"/>
    <property type="molecule type" value="Genomic_DNA"/>
</dbReference>
<dbReference type="Pfam" id="PF00069">
    <property type="entry name" value="Pkinase"/>
    <property type="match status" value="1"/>
</dbReference>
<evidence type="ECO:0000256" key="1">
    <source>
        <dbReference type="ARBA" id="ARBA00001946"/>
    </source>
</evidence>
<feature type="binding site" evidence="11">
    <location>
        <position position="74"/>
    </location>
    <ligand>
        <name>ATP</name>
        <dbReference type="ChEBI" id="CHEBI:30616"/>
    </ligand>
</feature>
<feature type="binding site" evidence="11">
    <location>
        <begin position="142"/>
        <end position="144"/>
    </location>
    <ligand>
        <name>ATP</name>
        <dbReference type="ChEBI" id="CHEBI:30616"/>
    </ligand>
</feature>
<keyword evidence="5 15" id="KW-0418">Kinase</keyword>